<evidence type="ECO:0000259" key="2">
    <source>
        <dbReference type="Pfam" id="PF13472"/>
    </source>
</evidence>
<comment type="caution">
    <text evidence="3">The sequence shown here is derived from an EMBL/GenBank/DDBJ whole genome shotgun (WGS) entry which is preliminary data.</text>
</comment>
<dbReference type="PANTHER" id="PTHR43784:SF2">
    <property type="entry name" value="GDSL-LIKE LIPASE_ACYLHYDROLASE, PUTATIVE (AFU_ORTHOLOGUE AFUA_2G00820)-RELATED"/>
    <property type="match status" value="1"/>
</dbReference>
<organism evidence="3 4">
    <name type="scientific">Pseudarthrobacter siccitolerans</name>
    <dbReference type="NCBI Taxonomy" id="861266"/>
    <lineage>
        <taxon>Bacteria</taxon>
        <taxon>Bacillati</taxon>
        <taxon>Actinomycetota</taxon>
        <taxon>Actinomycetes</taxon>
        <taxon>Micrococcales</taxon>
        <taxon>Micrococcaceae</taxon>
        <taxon>Pseudarthrobacter</taxon>
    </lineage>
</organism>
<evidence type="ECO:0000313" key="4">
    <source>
        <dbReference type="Proteomes" id="UP001236806"/>
    </source>
</evidence>
<dbReference type="Pfam" id="PF13472">
    <property type="entry name" value="Lipase_GDSL_2"/>
    <property type="match status" value="1"/>
</dbReference>
<proteinExistence type="predicted"/>
<dbReference type="InterPro" id="IPR036514">
    <property type="entry name" value="SGNH_hydro_sf"/>
</dbReference>
<dbReference type="CDD" id="cd01832">
    <property type="entry name" value="SGNH_hydrolase_like_1"/>
    <property type="match status" value="1"/>
</dbReference>
<name>A0ABU0PLC3_9MICC</name>
<sequence length="300" mass="34313">MSCSSRRRSGFSLARYFWCVRPEPLLPESGRWVFVALGDSFTEGVGDRDERLPNGVRGWADRVAEKLAKAQPGWRYANLAVRSKRLRHVMGEQLEPALRMRPTLVTLYAGGNDILDLKTDMAALMADYEKLVARLAGTGATLVLFTGFDVKVSALLEPLKKRNTFYNERVRAIAEKYGAVLVDYWCLEAFHDRRMWDSDRLHMSKAGHKYLAGQVLDRLGIPHKIRPKDWDPPPRLSLREWERHQRRWVHDWVLPLFGRKLRGVTLGDALTPRWPEPVKVPRKGGLKKLVREPADGGPTP</sequence>
<dbReference type="InterPro" id="IPR013830">
    <property type="entry name" value="SGNH_hydro"/>
</dbReference>
<evidence type="ECO:0000313" key="3">
    <source>
        <dbReference type="EMBL" id="MDQ0674768.1"/>
    </source>
</evidence>
<keyword evidence="4" id="KW-1185">Reference proteome</keyword>
<gene>
    <name evidence="3" type="ORF">QFZ36_002329</name>
</gene>
<dbReference type="Gene3D" id="3.40.50.1110">
    <property type="entry name" value="SGNH hydrolase"/>
    <property type="match status" value="1"/>
</dbReference>
<protein>
    <submittedName>
        <fullName evidence="3">Lysophospholipase L1-like esterase</fullName>
    </submittedName>
</protein>
<feature type="domain" description="SGNH hydrolase-type esterase" evidence="2">
    <location>
        <begin position="36"/>
        <end position="209"/>
    </location>
</feature>
<evidence type="ECO:0000256" key="1">
    <source>
        <dbReference type="SAM" id="MobiDB-lite"/>
    </source>
</evidence>
<reference evidence="3 4" key="1">
    <citation type="submission" date="2023-07" db="EMBL/GenBank/DDBJ databases">
        <title>Comparative genomics of wheat-associated soil bacteria to identify genetic determinants of phenazine resistance.</title>
        <authorList>
            <person name="Mouncey N."/>
        </authorList>
    </citation>
    <scope>NUCLEOTIDE SEQUENCE [LARGE SCALE GENOMIC DNA]</scope>
    <source>
        <strain evidence="3 4">W1I3</strain>
    </source>
</reference>
<dbReference type="SUPFAM" id="SSF52266">
    <property type="entry name" value="SGNH hydrolase"/>
    <property type="match status" value="1"/>
</dbReference>
<feature type="region of interest" description="Disordered" evidence="1">
    <location>
        <begin position="281"/>
        <end position="300"/>
    </location>
</feature>
<dbReference type="PANTHER" id="PTHR43784">
    <property type="entry name" value="GDSL-LIKE LIPASE/ACYLHYDROLASE, PUTATIVE (AFU_ORTHOLOGUE AFUA_2G00820)-RELATED"/>
    <property type="match status" value="1"/>
</dbReference>
<dbReference type="Proteomes" id="UP001236806">
    <property type="component" value="Unassembled WGS sequence"/>
</dbReference>
<accession>A0ABU0PLC3</accession>
<dbReference type="EMBL" id="JAUSXB010000001">
    <property type="protein sequence ID" value="MDQ0674768.1"/>
    <property type="molecule type" value="Genomic_DNA"/>
</dbReference>
<dbReference type="InterPro" id="IPR053140">
    <property type="entry name" value="GDSL_Rv0518-like"/>
</dbReference>